<gene>
    <name evidence="1" type="ORF">H9K75_04945</name>
</gene>
<dbReference type="RefSeq" id="WP_187724985.1">
    <property type="nucleotide sequence ID" value="NZ_CP060783.1"/>
</dbReference>
<dbReference type="AlphaFoldDB" id="A0A7H0GM79"/>
<evidence type="ECO:0000313" key="1">
    <source>
        <dbReference type="EMBL" id="QNP49395.1"/>
    </source>
</evidence>
<accession>A0A7H0GM79</accession>
<name>A0A7H0GM79_9BURK</name>
<dbReference type="EMBL" id="CP060783">
    <property type="protein sequence ID" value="QNP49395.1"/>
    <property type="molecule type" value="Genomic_DNA"/>
</dbReference>
<organism evidence="1 2">
    <name type="scientific">Diaphorobacter aerolatus</name>
    <dbReference type="NCBI Taxonomy" id="1288495"/>
    <lineage>
        <taxon>Bacteria</taxon>
        <taxon>Pseudomonadati</taxon>
        <taxon>Pseudomonadota</taxon>
        <taxon>Betaproteobacteria</taxon>
        <taxon>Burkholderiales</taxon>
        <taxon>Comamonadaceae</taxon>
        <taxon>Diaphorobacter</taxon>
    </lineage>
</organism>
<evidence type="ECO:0000313" key="2">
    <source>
        <dbReference type="Proteomes" id="UP000516028"/>
    </source>
</evidence>
<dbReference type="Proteomes" id="UP000516028">
    <property type="component" value="Chromosome"/>
</dbReference>
<protein>
    <submittedName>
        <fullName evidence="1">Uncharacterized protein</fullName>
    </submittedName>
</protein>
<proteinExistence type="predicted"/>
<reference evidence="1 2" key="1">
    <citation type="submission" date="2020-08" db="EMBL/GenBank/DDBJ databases">
        <title>Genome sequence of Diaphorobacter aerolatus KACC 16536T.</title>
        <authorList>
            <person name="Hyun D.-W."/>
            <person name="Bae J.-W."/>
        </authorList>
    </citation>
    <scope>NUCLEOTIDE SEQUENCE [LARGE SCALE GENOMIC DNA]</scope>
    <source>
        <strain evidence="1 2">KACC 16536</strain>
    </source>
</reference>
<dbReference type="KEGG" id="daer:H9K75_04945"/>
<keyword evidence="2" id="KW-1185">Reference proteome</keyword>
<sequence>MLVRQSARQPRFEVAWATDAPSRGLSIDWLNNHVDNQGHGQDSNRKSLIYKKSHSTAHFLGTVSVGLSLKTLHNPVDKTETGLYRMAKPLISNDFFPGAQFPCRSRAVIPIFLGQSWG</sequence>